<dbReference type="GO" id="GO:0003677">
    <property type="term" value="F:DNA binding"/>
    <property type="evidence" value="ECO:0007669"/>
    <property type="project" value="InterPro"/>
</dbReference>
<dbReference type="Pfam" id="PF04997">
    <property type="entry name" value="RNA_pol_Rpb1_1"/>
    <property type="match status" value="1"/>
</dbReference>
<dbReference type="Gene3D" id="3.30.70.870">
    <property type="entry name" value="Elongation Factor G (Translational Gtpase), domain 3"/>
    <property type="match status" value="1"/>
</dbReference>
<dbReference type="FunFam" id="3.30.70.2570:FF:000001">
    <property type="entry name" value="Translation factor GUF1, mitochondrial"/>
    <property type="match status" value="1"/>
</dbReference>
<evidence type="ECO:0000256" key="9">
    <source>
        <dbReference type="ARBA" id="ARBA00022741"/>
    </source>
</evidence>
<dbReference type="GO" id="GO:0045727">
    <property type="term" value="P:positive regulation of translation"/>
    <property type="evidence" value="ECO:0007669"/>
    <property type="project" value="UniProtKB-UniRule"/>
</dbReference>
<dbReference type="GO" id="GO:0046872">
    <property type="term" value="F:metal ion binding"/>
    <property type="evidence" value="ECO:0007669"/>
    <property type="project" value="UniProtKB-KW"/>
</dbReference>
<dbReference type="InterPro" id="IPR000722">
    <property type="entry name" value="RNA_pol_asu"/>
</dbReference>
<protein>
    <recommendedName>
        <fullName evidence="21">DNA-directed RNA polymerase subunit</fullName>
        <ecNumber evidence="21">2.7.7.6</ecNumber>
    </recommendedName>
</protein>
<feature type="binding site" evidence="20">
    <location>
        <begin position="145"/>
        <end position="149"/>
    </location>
    <ligand>
        <name>GTP</name>
        <dbReference type="ChEBI" id="CHEBI:37565"/>
    </ligand>
</feature>
<keyword evidence="13" id="KW-0460">Magnesium</keyword>
<feature type="binding site" evidence="20">
    <location>
        <begin position="81"/>
        <end position="88"/>
    </location>
    <ligand>
        <name>GTP</name>
        <dbReference type="ChEBI" id="CHEBI:37565"/>
    </ligand>
</feature>
<gene>
    <name evidence="23" type="primary">RPO31</name>
    <name evidence="23" type="ORF">OHK93_000270</name>
</gene>
<keyword evidence="16 21" id="KW-0804">Transcription</keyword>
<dbReference type="Pfam" id="PF00009">
    <property type="entry name" value="GTP_EFTU"/>
    <property type="match status" value="1"/>
</dbReference>
<dbReference type="GO" id="GO:0005525">
    <property type="term" value="F:GTP binding"/>
    <property type="evidence" value="ECO:0007669"/>
    <property type="project" value="UniProtKB-UniRule"/>
</dbReference>
<comment type="similarity">
    <text evidence="2">Belongs to the TRAFAC class translation factor GTPase superfamily. Classic translation factor GTPase family. LepA subfamily.</text>
</comment>
<dbReference type="InterPro" id="IPR031157">
    <property type="entry name" value="G_TR_CS"/>
</dbReference>
<keyword evidence="9 20" id="KW-0547">Nucleotide-binding</keyword>
<keyword evidence="6 21" id="KW-0808">Transferase</keyword>
<comment type="caution">
    <text evidence="23">The sequence shown here is derived from an EMBL/GenBank/DDBJ whole genome shotgun (WGS) entry which is preliminary data.</text>
</comment>
<dbReference type="InterPro" id="IPR000640">
    <property type="entry name" value="EFG_V-like"/>
</dbReference>
<dbReference type="InterPro" id="IPR000795">
    <property type="entry name" value="T_Tr_GTP-bd_dom"/>
</dbReference>
<dbReference type="SUPFAM" id="SSF54980">
    <property type="entry name" value="EF-G C-terminal domain-like"/>
    <property type="match status" value="2"/>
</dbReference>
<dbReference type="CDD" id="cd02583">
    <property type="entry name" value="RNAP_III_RPC1_N"/>
    <property type="match status" value="1"/>
</dbReference>
<dbReference type="InterPro" id="IPR006297">
    <property type="entry name" value="EF-4"/>
</dbReference>
<dbReference type="Pfam" id="PF04998">
    <property type="entry name" value="RNA_pol_Rpb1_5"/>
    <property type="match status" value="1"/>
</dbReference>
<dbReference type="FunFam" id="3.30.70.870:FF:000004">
    <property type="entry name" value="Translation factor GUF1, mitochondrial"/>
    <property type="match status" value="1"/>
</dbReference>
<name>A0AA43QIW2_9LECA</name>
<keyword evidence="7 21" id="KW-0548">Nucleotidyltransferase</keyword>
<dbReference type="InterPro" id="IPR007080">
    <property type="entry name" value="RNA_pol_Rpb1_1"/>
</dbReference>
<dbReference type="InterPro" id="IPR007081">
    <property type="entry name" value="RNA_pol_Rpb1_5"/>
</dbReference>
<dbReference type="Gene3D" id="3.40.50.300">
    <property type="entry name" value="P-loop containing nucleotide triphosphate hydrolases"/>
    <property type="match status" value="1"/>
</dbReference>
<dbReference type="Gene3D" id="3.30.70.2570">
    <property type="entry name" value="Elongation factor 4, C-terminal domain"/>
    <property type="match status" value="1"/>
</dbReference>
<dbReference type="EC" id="2.7.7.6" evidence="21"/>
<dbReference type="PROSITE" id="PS51722">
    <property type="entry name" value="G_TR_2"/>
    <property type="match status" value="1"/>
</dbReference>
<dbReference type="Gene3D" id="1.10.274.100">
    <property type="entry name" value="RNA polymerase Rpb1, domain 3"/>
    <property type="match status" value="1"/>
</dbReference>
<dbReference type="PROSITE" id="PS00301">
    <property type="entry name" value="G_TR_1"/>
    <property type="match status" value="1"/>
</dbReference>
<evidence type="ECO:0000256" key="18">
    <source>
        <dbReference type="ARBA" id="ARBA00048552"/>
    </source>
</evidence>
<evidence type="ECO:0000256" key="21">
    <source>
        <dbReference type="RuleBase" id="RU004279"/>
    </source>
</evidence>
<dbReference type="InterPro" id="IPR035654">
    <property type="entry name" value="LepA_IV"/>
</dbReference>
<dbReference type="InterPro" id="IPR035697">
    <property type="entry name" value="RNAP_III_RPC1_N"/>
</dbReference>
<dbReference type="Gene3D" id="6.10.250.2940">
    <property type="match status" value="1"/>
</dbReference>
<dbReference type="Gene3D" id="4.10.860.120">
    <property type="entry name" value="RNA polymerase II, clamp domain"/>
    <property type="match status" value="1"/>
</dbReference>
<dbReference type="CDD" id="cd03699">
    <property type="entry name" value="EF4_II"/>
    <property type="match status" value="1"/>
</dbReference>
<comment type="subcellular location">
    <subcellularLocation>
        <location evidence="20">Mitochondrion inner membrane</location>
        <topology evidence="20">Peripheral membrane protein</topology>
        <orientation evidence="20">Matrix side</orientation>
    </subcellularLocation>
    <subcellularLocation>
        <location evidence="1">Nucleus</location>
    </subcellularLocation>
</comment>
<evidence type="ECO:0000256" key="20">
    <source>
        <dbReference type="HAMAP-Rule" id="MF_03137"/>
    </source>
</evidence>
<evidence type="ECO:0000256" key="15">
    <source>
        <dbReference type="ARBA" id="ARBA00023134"/>
    </source>
</evidence>
<keyword evidence="14 20" id="KW-0496">Mitochondrion</keyword>
<dbReference type="Gene3D" id="6.20.50.80">
    <property type="match status" value="1"/>
</dbReference>
<dbReference type="Gene3D" id="2.40.30.10">
    <property type="entry name" value="Translation factors"/>
    <property type="match status" value="1"/>
</dbReference>
<evidence type="ECO:0000256" key="8">
    <source>
        <dbReference type="ARBA" id="ARBA00022723"/>
    </source>
</evidence>
<dbReference type="GO" id="GO:0006351">
    <property type="term" value="P:DNA-templated transcription"/>
    <property type="evidence" value="ECO:0007669"/>
    <property type="project" value="InterPro"/>
</dbReference>
<reference evidence="23" key="1">
    <citation type="journal article" date="2023" name="Genome Biol. Evol.">
        <title>First Whole Genome Sequence and Flow Cytometry Genome Size Data for the Lichen-Forming Fungus Ramalina farinacea (Ascomycota).</title>
        <authorList>
            <person name="Llewellyn T."/>
            <person name="Mian S."/>
            <person name="Hill R."/>
            <person name="Leitch I.J."/>
            <person name="Gaya E."/>
        </authorList>
    </citation>
    <scope>NUCLEOTIDE SEQUENCE</scope>
    <source>
        <strain evidence="23">LIQ254RAFAR</strain>
    </source>
</reference>
<comment type="function">
    <text evidence="19">DNA-dependent RNA polymerase catalyzes the transcription of DNA into RNA using the four ribonucleoside triphosphates as substrates. Largest and catalytic core component of RNA polymerase III which synthesizes small RNAs, such as 5S rRNA and tRNAs. Forms the polymerase active center together with the second largest subunit. A single-stranded DNA template strand of the promoter is positioned within the central active site cleft of Pol III. A bridging helix emanates from RPC1 and crosses the cleft near the catalytic site and is thought to promote translocation of Pol III by acting as a ratchet that moves the RNA-DNA hybrid through the active site by switching from straight to bent conformations at each step of nucleotide addition.</text>
</comment>
<evidence type="ECO:0000256" key="4">
    <source>
        <dbReference type="ARBA" id="ARBA00011206"/>
    </source>
</evidence>
<dbReference type="PANTHER" id="PTHR48446">
    <property type="entry name" value="DNA-DIRECTED RNA POLYMERASE SUBUNIT BETA' N-TERMINAL SECTION"/>
    <property type="match status" value="1"/>
</dbReference>
<evidence type="ECO:0000256" key="14">
    <source>
        <dbReference type="ARBA" id="ARBA00023128"/>
    </source>
</evidence>
<evidence type="ECO:0000259" key="22">
    <source>
        <dbReference type="PROSITE" id="PS51722"/>
    </source>
</evidence>
<evidence type="ECO:0000256" key="3">
    <source>
        <dbReference type="ARBA" id="ARBA00006460"/>
    </source>
</evidence>
<dbReference type="GO" id="GO:0043022">
    <property type="term" value="F:ribosome binding"/>
    <property type="evidence" value="ECO:0007669"/>
    <property type="project" value="UniProtKB-UniRule"/>
</dbReference>
<evidence type="ECO:0000256" key="10">
    <source>
        <dbReference type="ARBA" id="ARBA00022792"/>
    </source>
</evidence>
<dbReference type="GO" id="GO:0000428">
    <property type="term" value="C:DNA-directed RNA polymerase complex"/>
    <property type="evidence" value="ECO:0007669"/>
    <property type="project" value="UniProtKB-KW"/>
</dbReference>
<evidence type="ECO:0000256" key="17">
    <source>
        <dbReference type="ARBA" id="ARBA00023242"/>
    </source>
</evidence>
<keyword evidence="24" id="KW-1185">Reference proteome</keyword>
<feature type="binding site" evidence="20">
    <location>
        <begin position="199"/>
        <end position="202"/>
    </location>
    <ligand>
        <name>GTP</name>
        <dbReference type="ChEBI" id="CHEBI:37565"/>
    </ligand>
</feature>
<dbReference type="CDD" id="cd03709">
    <property type="entry name" value="lepA_C"/>
    <property type="match status" value="1"/>
</dbReference>
<dbReference type="InterPro" id="IPR009000">
    <property type="entry name" value="Transl_B-barrel_sf"/>
</dbReference>
<dbReference type="GO" id="GO:0003899">
    <property type="term" value="F:DNA-directed RNA polymerase activity"/>
    <property type="evidence" value="ECO:0007669"/>
    <property type="project" value="UniProtKB-EC"/>
</dbReference>
<dbReference type="Pfam" id="PF04983">
    <property type="entry name" value="RNA_pol_Rpb1_3"/>
    <property type="match status" value="1"/>
</dbReference>
<dbReference type="GO" id="GO:0005759">
    <property type="term" value="C:mitochondrial matrix"/>
    <property type="evidence" value="ECO:0007669"/>
    <property type="project" value="UniProtKB-UniRule"/>
</dbReference>
<comment type="catalytic activity">
    <reaction evidence="20">
        <text>GTP + H2O = GDP + phosphate + H(+)</text>
        <dbReference type="Rhea" id="RHEA:19669"/>
        <dbReference type="ChEBI" id="CHEBI:15377"/>
        <dbReference type="ChEBI" id="CHEBI:15378"/>
        <dbReference type="ChEBI" id="CHEBI:37565"/>
        <dbReference type="ChEBI" id="CHEBI:43474"/>
        <dbReference type="ChEBI" id="CHEBI:58189"/>
        <dbReference type="EC" id="3.6.5.n1"/>
    </reaction>
</comment>
<dbReference type="FunFam" id="1.10.150.390:FF:000004">
    <property type="entry name" value="DNA-directed RNA polymerase subunit"/>
    <property type="match status" value="1"/>
</dbReference>
<dbReference type="Gene3D" id="2.40.40.20">
    <property type="match status" value="1"/>
</dbReference>
<keyword evidence="20" id="KW-0472">Membrane</keyword>
<dbReference type="FunFam" id="3.40.50.300:FF:000078">
    <property type="entry name" value="Elongation factor 4"/>
    <property type="match status" value="1"/>
</dbReference>
<dbReference type="InterPro" id="IPR038120">
    <property type="entry name" value="Rpb1_funnel_sf"/>
</dbReference>
<evidence type="ECO:0000256" key="12">
    <source>
        <dbReference type="ARBA" id="ARBA00022833"/>
    </source>
</evidence>
<dbReference type="Gene3D" id="3.30.70.240">
    <property type="match status" value="1"/>
</dbReference>
<dbReference type="InterPro" id="IPR038363">
    <property type="entry name" value="LepA_C_sf"/>
</dbReference>
<evidence type="ECO:0000256" key="19">
    <source>
        <dbReference type="ARBA" id="ARBA00058108"/>
    </source>
</evidence>
<dbReference type="NCBIfam" id="TIGR00231">
    <property type="entry name" value="small_GTP"/>
    <property type="match status" value="1"/>
</dbReference>
<comment type="subunit">
    <text evidence="4">Component of the RNA polymerase III (Pol III) complex consisting of 17 subunits.</text>
</comment>
<dbReference type="InterPro" id="IPR035698">
    <property type="entry name" value="RNAP_III_Rpc1_C"/>
</dbReference>
<dbReference type="InterPro" id="IPR042102">
    <property type="entry name" value="RNA_pol_Rpb1_3_sf"/>
</dbReference>
<dbReference type="Gene3D" id="1.10.132.30">
    <property type="match status" value="1"/>
</dbReference>
<keyword evidence="20" id="KW-0648">Protein biosynthesis</keyword>
<dbReference type="PANTHER" id="PTHR48446:SF1">
    <property type="entry name" value="DNA-DIRECTED RNA POLYMERASE SUBUNIT BETA' N-TERMINAL SECTION"/>
    <property type="match status" value="1"/>
</dbReference>
<dbReference type="InterPro" id="IPR035647">
    <property type="entry name" value="EFG_III/V"/>
</dbReference>
<dbReference type="SUPFAM" id="SSF50447">
    <property type="entry name" value="Translation proteins"/>
    <property type="match status" value="1"/>
</dbReference>
<comment type="catalytic activity">
    <reaction evidence="18 21">
        <text>RNA(n) + a ribonucleoside 5'-triphosphate = RNA(n+1) + diphosphate</text>
        <dbReference type="Rhea" id="RHEA:21248"/>
        <dbReference type="Rhea" id="RHEA-COMP:14527"/>
        <dbReference type="Rhea" id="RHEA-COMP:17342"/>
        <dbReference type="ChEBI" id="CHEBI:33019"/>
        <dbReference type="ChEBI" id="CHEBI:61557"/>
        <dbReference type="ChEBI" id="CHEBI:140395"/>
        <dbReference type="EC" id="2.7.7.6"/>
    </reaction>
</comment>
<keyword evidence="5 21" id="KW-0240">DNA-directed RNA polymerase</keyword>
<evidence type="ECO:0000256" key="7">
    <source>
        <dbReference type="ARBA" id="ARBA00022695"/>
    </source>
</evidence>
<dbReference type="InterPro" id="IPR005225">
    <property type="entry name" value="Small_GTP-bd"/>
</dbReference>
<evidence type="ECO:0000256" key="6">
    <source>
        <dbReference type="ARBA" id="ARBA00022679"/>
    </source>
</evidence>
<evidence type="ECO:0000256" key="11">
    <source>
        <dbReference type="ARBA" id="ARBA00022801"/>
    </source>
</evidence>
<evidence type="ECO:0000256" key="16">
    <source>
        <dbReference type="ARBA" id="ARBA00023163"/>
    </source>
</evidence>
<dbReference type="InterPro" id="IPR027417">
    <property type="entry name" value="P-loop_NTPase"/>
</dbReference>
<dbReference type="InterPro" id="IPR006592">
    <property type="entry name" value="RNA_pol_N"/>
</dbReference>
<dbReference type="SUPFAM" id="SSF52540">
    <property type="entry name" value="P-loop containing nucleoside triphosphate hydrolases"/>
    <property type="match status" value="1"/>
</dbReference>
<dbReference type="GO" id="GO:0003924">
    <property type="term" value="F:GTPase activity"/>
    <property type="evidence" value="ECO:0007669"/>
    <property type="project" value="UniProtKB-UniRule"/>
</dbReference>
<evidence type="ECO:0000256" key="5">
    <source>
        <dbReference type="ARBA" id="ARBA00022478"/>
    </source>
</evidence>
<dbReference type="FunFam" id="2.40.30.10:FF:000015">
    <property type="entry name" value="Translation factor GUF1, mitochondrial"/>
    <property type="match status" value="1"/>
</dbReference>
<comment type="similarity">
    <text evidence="3 21">Belongs to the RNA polymerase beta' chain family.</text>
</comment>
<sequence>MGRGGGSLNGRQSNRSSTYLSTPLNAVNVSKVVNGFTNGEEYARFSTSAIKAASPSRTIGSLERRIAEIPLERFRNFCIVAHVDHGKSTLSDRLLELTGTIEPGGKKQFLDKLDVERERGITVKAQTCTMLYKYEGNDYLIHLVDTPGHVDFRAEVTRSYASCGGALLLVDASQGVQAQTVANFYLAFSQGLELIPVINKVDLPSAEPERALAQMKDTFELDPTKAVLVSARTGQNVEAILPAVIQQMPAPIGDRTKPLRLLLIDSWYSTFRGVILLVRLFDGTVRAGDHIRSFVTGIKYIVGEVGIMEVQYPDQTPQTELRAGQLGYIFFNPGMKRSQEAKVGDTYTTVGNEKDVEPLPGFEEPKAMVFVAAFPTDQSEYAHLEDSINQIVLNDRSVTVQKESSEALGAGWRLGFLGTLHCSVFEDRLRQEHGANIIITPPNVPFRVIWHDGREDIIRNPAEFPDAKTNLARVAELQEPYVLVTVTLPDDCLGKCIELCESNRGEQKDLHYFTATQVILKYELPLAHLVDDFFGKLKGVTKGYASLDYEDAAWRKSNIVKLQLLVNGEPVDAVSRVVHTSQIDRLGRQWVSKFKEHVDRQMFEVVIQAAAGRRIVARETIKPFRKDVLAKLHAADVSRRRKLLERQKEGRKKLRGSIQHKMTAPVSVKEQVIDNVRKRIKELRFGIATSQDIVKQGVIEVCDRDLYDLSRGRAPNENGPLDLRLGLSGKEGRCETCGQRVQACMGHFGYTKLVLPVLHVGYLRFIIHILQVICKNCSSILLPENERRQFLRELRRPNIDNLRKTQICKKVCKEARKTFLCQKCGTLNGRVKRNGSGPMKITHERFSQYEGSKAANKQPPKSKLEFDESFKLAKKALGDIDKHMKKAMDDLNPLRILNLFEQINNLDCELLGMNPKEGRPEMFVWQYIPVSPPCLRPSVPQDGSTTEDDITSKVSDIIHINSLIKRGLDRGERIPTLMEQWDFLQAQVAMLVNSESPGVTPPGQYVAMRGFCQRLKGKQGRFRGNLSGKRVDFSGRTVISPDPNLAVDEVALPEHVAKTMTYPQKVSESNLESMRRMVRNGARKWPGAYSIIKGNSGLNVMLKFGEPWRMAENLRIGDTVERHLIDGDVVLFNRQPSLHKLSIMAHRVKVRPSRTFRLNECVCTPYNADFDGDEMNVHVPQTEEARAEALELMGVKHNLATPRNGEPIIAAIQDFITGAYLLSSKDKFFDRKAFNQICSYMVEGTEQIDIPPPAILKPVMLWTGKQIFNVLLRPNNACDTRINLDAPCRQYKAGSEDLRDMSEDDTWLCIRNSEIMCGVMDKNTIGVGKKDSVFFVILRDYGEDATLLAMNRLARLIARYLSAQGFSIGIGDVRSGESLTSHKKLLVEQAYVKCDSLIADFNDGRLKRASGVDEAQTLESSISLTLSAVRREAGDECLKALSKHNAAMVMALSGSKGSSINVSQMVAVVGQQIINQERVQEGFQDRTLPHFPRHARQPPSKGFVRNSFYSGMDPHEFFFHAMSGREGLVDTAVKTAETGYMSRRLMKSLEDLSIQYDDTVRNSSGALIQYQYGDDKLDPSNMEGKARPVNLEHIFTHVKAITFNESERGLHEPEIHDLFGRKVQRMKQHLSRQSLSGKSLAYEDTSPYAIDDKESSRAFLTSLEGFLAGKIQKQSLMRTSIGEAGKGKRGRRKTNAPKAEDMGELCISRVHKITETMLTTFIDVCMERYRKAAVQPGTAVGAVGAQSIGEPGTQMTLKTFHFAGIANLQMTQGVPRVKEIINASKEISTPIITCELNNRHSVTAARFVKGRIEQTYLRDIIYYIADNYSTEASYLEIRIDFDTITKLQLDLKLETIIRSIVKRKKLKLNWEDVYCRGKGSIMIRVESSSGKGRGAKSKIRDDSEIFARVQHLKRLLPSIPICGYPAASRAIVKTDEKGLVDVLVEGYGLRDCMTTEGVNGTRTRTNSVIETRDVLGIEAARTTIIDEIQKVMAEMDIDPRHMQLLADVMTYRGEVLGITRFGLSKMRDSVLQLASFEKTPDHLFEAAWHAKKDKIEGVSECIIMGQSMSQGTGAFQVVKRVDYEVGALGKKPTIFEDAWRNVELEQARQKKRRYV</sequence>
<dbReference type="NCBIfam" id="TIGR01393">
    <property type="entry name" value="lepA"/>
    <property type="match status" value="1"/>
</dbReference>
<evidence type="ECO:0000313" key="23">
    <source>
        <dbReference type="EMBL" id="MDI1485135.1"/>
    </source>
</evidence>
<dbReference type="NCBIfam" id="NF006336">
    <property type="entry name" value="PRK08566.1"/>
    <property type="match status" value="1"/>
</dbReference>
<dbReference type="InterPro" id="IPR007066">
    <property type="entry name" value="RNA_pol_Rpb1_3"/>
</dbReference>
<evidence type="ECO:0000256" key="1">
    <source>
        <dbReference type="ARBA" id="ARBA00004123"/>
    </source>
</evidence>
<keyword evidence="15 20" id="KW-0342">GTP-binding</keyword>
<dbReference type="InterPro" id="IPR013842">
    <property type="entry name" value="LepA_CTD"/>
</dbReference>
<dbReference type="Proteomes" id="UP001161017">
    <property type="component" value="Unassembled WGS sequence"/>
</dbReference>
<keyword evidence="10 20" id="KW-0999">Mitochondrion inner membrane</keyword>
<evidence type="ECO:0000313" key="24">
    <source>
        <dbReference type="Proteomes" id="UP001161017"/>
    </source>
</evidence>
<dbReference type="FunFam" id="1.10.274.100:FF:000008">
    <property type="entry name" value="DNA-directed RNA polymerase subunit"/>
    <property type="match status" value="1"/>
</dbReference>
<accession>A0AA43QIW2</accession>
<dbReference type="CDD" id="cd01890">
    <property type="entry name" value="LepA"/>
    <property type="match status" value="1"/>
</dbReference>
<proteinExistence type="inferred from homology"/>
<dbReference type="GO" id="GO:0005743">
    <property type="term" value="C:mitochondrial inner membrane"/>
    <property type="evidence" value="ECO:0007669"/>
    <property type="project" value="UniProtKB-SubCell"/>
</dbReference>
<evidence type="ECO:0000256" key="13">
    <source>
        <dbReference type="ARBA" id="ARBA00022842"/>
    </source>
</evidence>
<dbReference type="SMART" id="SM00663">
    <property type="entry name" value="RPOLA_N"/>
    <property type="match status" value="1"/>
</dbReference>
<dbReference type="CDD" id="cd02736">
    <property type="entry name" value="RNAP_III_Rpc1_C"/>
    <property type="match status" value="1"/>
</dbReference>
<dbReference type="Gene3D" id="3.30.1490.180">
    <property type="entry name" value="RNA polymerase ii"/>
    <property type="match status" value="1"/>
</dbReference>
<dbReference type="HAMAP" id="MF_00071">
    <property type="entry name" value="LepA"/>
    <property type="match status" value="1"/>
</dbReference>
<dbReference type="GO" id="GO:0006412">
    <property type="term" value="P:translation"/>
    <property type="evidence" value="ECO:0007669"/>
    <property type="project" value="UniProtKB-KW"/>
</dbReference>
<dbReference type="InterPro" id="IPR007083">
    <property type="entry name" value="RNA_pol_Rpb1_4"/>
</dbReference>
<evidence type="ECO:0000256" key="2">
    <source>
        <dbReference type="ARBA" id="ARBA00005454"/>
    </source>
</evidence>
<keyword evidence="11 20" id="KW-0378">Hydrolase</keyword>
<dbReference type="FunFam" id="2.40.40.20:FF:000019">
    <property type="entry name" value="DNA-directed RNA polymerase II subunit RPB1"/>
    <property type="match status" value="1"/>
</dbReference>
<comment type="similarity">
    <text evidence="20">Belongs to the GTP-binding elongation factor family. LepA subfamily.</text>
</comment>
<dbReference type="InterPro" id="IPR015700">
    <property type="entry name" value="RPC1"/>
</dbReference>
<dbReference type="Pfam" id="PF00679">
    <property type="entry name" value="EFG_C"/>
    <property type="match status" value="1"/>
</dbReference>
<dbReference type="PRINTS" id="PR00315">
    <property type="entry name" value="ELONGATNFCT"/>
</dbReference>
<dbReference type="EMBL" id="JAPUFD010000001">
    <property type="protein sequence ID" value="MDI1485135.1"/>
    <property type="molecule type" value="Genomic_DNA"/>
</dbReference>
<keyword evidence="8" id="KW-0479">Metal-binding</keyword>
<dbReference type="GO" id="GO:0005634">
    <property type="term" value="C:nucleus"/>
    <property type="evidence" value="ECO:0007669"/>
    <property type="project" value="UniProtKB-SubCell"/>
</dbReference>
<dbReference type="Gene3D" id="1.10.150.390">
    <property type="match status" value="1"/>
</dbReference>
<comment type="function">
    <text evidence="20">Promotes mitochondrial protein synthesis. May act as a fidelity factor of the translation reaction, by catalyzing a one-codon backward translocation of tRNAs on improperly translocated ribosomes. Binds to mitochondrial ribosomes in a GTP-dependent manner.</text>
</comment>
<dbReference type="SUPFAM" id="SSF64484">
    <property type="entry name" value="beta and beta-prime subunits of DNA dependent RNA-polymerase"/>
    <property type="match status" value="1"/>
</dbReference>
<keyword evidence="12" id="KW-0862">Zinc</keyword>
<dbReference type="Pfam" id="PF00623">
    <property type="entry name" value="RNA_pol_Rpb1_2"/>
    <property type="match status" value="1"/>
</dbReference>
<feature type="domain" description="Tr-type G" evidence="22">
    <location>
        <begin position="72"/>
        <end position="252"/>
    </location>
</feature>
<dbReference type="Pfam" id="PF05000">
    <property type="entry name" value="RNA_pol_Rpb1_4"/>
    <property type="match status" value="1"/>
</dbReference>
<dbReference type="Pfam" id="PF06421">
    <property type="entry name" value="LepA_C"/>
    <property type="match status" value="1"/>
</dbReference>
<keyword evidence="17" id="KW-0539">Nucleus</keyword>
<dbReference type="FunFam" id="4.10.860.120:FF:000004">
    <property type="entry name" value="DNA-directed RNA polymerase subunit"/>
    <property type="match status" value="1"/>
</dbReference>
<dbReference type="InterPro" id="IPR044893">
    <property type="entry name" value="RNA_pol_Rpb1_clamp_domain"/>
</dbReference>
<organism evidence="23 24">
    <name type="scientific">Ramalina farinacea</name>
    <dbReference type="NCBI Taxonomy" id="258253"/>
    <lineage>
        <taxon>Eukaryota</taxon>
        <taxon>Fungi</taxon>
        <taxon>Dikarya</taxon>
        <taxon>Ascomycota</taxon>
        <taxon>Pezizomycotina</taxon>
        <taxon>Lecanoromycetes</taxon>
        <taxon>OSLEUM clade</taxon>
        <taxon>Lecanoromycetidae</taxon>
        <taxon>Lecanorales</taxon>
        <taxon>Lecanorineae</taxon>
        <taxon>Ramalinaceae</taxon>
        <taxon>Ramalina</taxon>
    </lineage>
</organism>
<dbReference type="FunFam" id="3.30.70.240:FF:000007">
    <property type="entry name" value="Translation factor GUF1, mitochondrial"/>
    <property type="match status" value="1"/>
</dbReference>